<name>A0A835FND0_9POAL</name>
<reference evidence="1" key="1">
    <citation type="submission" date="2020-07" db="EMBL/GenBank/DDBJ databases">
        <title>Genome sequence and genetic diversity analysis of an under-domesticated orphan crop, white fonio (Digitaria exilis).</title>
        <authorList>
            <person name="Bennetzen J.L."/>
            <person name="Chen S."/>
            <person name="Ma X."/>
            <person name="Wang X."/>
            <person name="Yssel A.E.J."/>
            <person name="Chaluvadi S.R."/>
            <person name="Johnson M."/>
            <person name="Gangashetty P."/>
            <person name="Hamidou F."/>
            <person name="Sanogo M.D."/>
            <person name="Zwaenepoel A."/>
            <person name="Wallace J."/>
            <person name="Van De Peer Y."/>
            <person name="Van Deynze A."/>
        </authorList>
    </citation>
    <scope>NUCLEOTIDE SEQUENCE</scope>
    <source>
        <tissue evidence="1">Leaves</tissue>
    </source>
</reference>
<comment type="caution">
    <text evidence="1">The sequence shown here is derived from an EMBL/GenBank/DDBJ whole genome shotgun (WGS) entry which is preliminary data.</text>
</comment>
<evidence type="ECO:0000313" key="1">
    <source>
        <dbReference type="EMBL" id="KAF8768927.1"/>
    </source>
</evidence>
<dbReference type="Proteomes" id="UP000636709">
    <property type="component" value="Unassembled WGS sequence"/>
</dbReference>
<evidence type="ECO:0000313" key="2">
    <source>
        <dbReference type="Proteomes" id="UP000636709"/>
    </source>
</evidence>
<organism evidence="1 2">
    <name type="scientific">Digitaria exilis</name>
    <dbReference type="NCBI Taxonomy" id="1010633"/>
    <lineage>
        <taxon>Eukaryota</taxon>
        <taxon>Viridiplantae</taxon>
        <taxon>Streptophyta</taxon>
        <taxon>Embryophyta</taxon>
        <taxon>Tracheophyta</taxon>
        <taxon>Spermatophyta</taxon>
        <taxon>Magnoliopsida</taxon>
        <taxon>Liliopsida</taxon>
        <taxon>Poales</taxon>
        <taxon>Poaceae</taxon>
        <taxon>PACMAD clade</taxon>
        <taxon>Panicoideae</taxon>
        <taxon>Panicodae</taxon>
        <taxon>Paniceae</taxon>
        <taxon>Anthephorinae</taxon>
        <taxon>Digitaria</taxon>
    </lineage>
</organism>
<dbReference type="EMBL" id="JACEFO010000497">
    <property type="protein sequence ID" value="KAF8768927.1"/>
    <property type="molecule type" value="Genomic_DNA"/>
</dbReference>
<proteinExistence type="predicted"/>
<accession>A0A835FND0</accession>
<protein>
    <submittedName>
        <fullName evidence="1">Uncharacterized protein</fullName>
    </submittedName>
</protein>
<sequence length="24" mass="2626">MLGIVLSVLFLSLLVEHMSVQPSI</sequence>
<dbReference type="AlphaFoldDB" id="A0A835FND0"/>
<keyword evidence="2" id="KW-1185">Reference proteome</keyword>
<gene>
    <name evidence="1" type="ORF">HU200_007115</name>
</gene>